<comment type="function">
    <text evidence="1">PPIases accelerate the folding of proteins. It catalyzes the cis-trans isomerization of proline imidic peptide bonds in oligopeptides.</text>
</comment>
<reference evidence="5" key="1">
    <citation type="journal article" date="2014" name="Int. J. Syst. Evol. Microbiol.">
        <title>Complete genome sequence of Corynebacterium casei LMG S-19264T (=DSM 44701T), isolated from a smear-ripened cheese.</title>
        <authorList>
            <consortium name="US DOE Joint Genome Institute (JGI-PGF)"/>
            <person name="Walter F."/>
            <person name="Albersmeier A."/>
            <person name="Kalinowski J."/>
            <person name="Ruckert C."/>
        </authorList>
    </citation>
    <scope>NUCLEOTIDE SEQUENCE</scope>
    <source>
        <strain evidence="5">VKM Ac-1321</strain>
    </source>
</reference>
<dbReference type="PANTHER" id="PTHR45625">
    <property type="entry name" value="PEPTIDYL-PROLYL CIS-TRANS ISOMERASE-RELATED"/>
    <property type="match status" value="1"/>
</dbReference>
<dbReference type="InterPro" id="IPR002130">
    <property type="entry name" value="Cyclophilin-type_PPIase_dom"/>
</dbReference>
<evidence type="ECO:0000256" key="3">
    <source>
        <dbReference type="SAM" id="Phobius"/>
    </source>
</evidence>
<dbReference type="InterPro" id="IPR029000">
    <property type="entry name" value="Cyclophilin-like_dom_sf"/>
</dbReference>
<feature type="compositionally biased region" description="Pro residues" evidence="2">
    <location>
        <begin position="18"/>
        <end position="27"/>
    </location>
</feature>
<dbReference type="EMBL" id="BSFP01000002">
    <property type="protein sequence ID" value="GLK99096.1"/>
    <property type="molecule type" value="Genomic_DNA"/>
</dbReference>
<keyword evidence="3" id="KW-1133">Transmembrane helix</keyword>
<keyword evidence="6" id="KW-1185">Reference proteome</keyword>
<name>A0A9W6NJW4_9ACTN</name>
<sequence>MSTPPEPGDARPPEKAEPLPPSAPTPGVPGAVRPESLRDSAPRSSREEPQFPPPPERALPPAAPPAAPPPSRGRLVPLAGGAVLALAVVAVVAYLALSPGRRGEEVMGGPVIGSPAASGRGPNPQVAAPLTTGAESSAPAAGPTGARTQAPAGVPCSYSSADRGEGDTRLIATPAPKSTLSGRPAATIQTNLGPIGVQLYADRAPCTVNSFVHLARDDFYSDTPCHRLTTDGLYVLQCGDPSGTGTGTPGYQFGEENLPTTVPPYPRGTLAMANAGPGTNGSQFFVVYKDSDIPPDYTVFGTVTSGMDLLDRIAAAGTTTGQPDGPPKQAVQITEIRVA</sequence>
<evidence type="ECO:0000256" key="1">
    <source>
        <dbReference type="ARBA" id="ARBA00002388"/>
    </source>
</evidence>
<dbReference type="PROSITE" id="PS50072">
    <property type="entry name" value="CSA_PPIASE_2"/>
    <property type="match status" value="1"/>
</dbReference>
<dbReference type="GO" id="GO:0003755">
    <property type="term" value="F:peptidyl-prolyl cis-trans isomerase activity"/>
    <property type="evidence" value="ECO:0007669"/>
    <property type="project" value="InterPro"/>
</dbReference>
<dbReference type="SUPFAM" id="SSF50891">
    <property type="entry name" value="Cyclophilin-like"/>
    <property type="match status" value="1"/>
</dbReference>
<feature type="domain" description="PPIase cyclophilin-type" evidence="4">
    <location>
        <begin position="189"/>
        <end position="338"/>
    </location>
</feature>
<dbReference type="PANTHER" id="PTHR45625:SF3">
    <property type="entry name" value="PEPTIDYL-PROLYL CIS-TRANS ISOMERASE B-RELATED"/>
    <property type="match status" value="1"/>
</dbReference>
<dbReference type="Pfam" id="PF00160">
    <property type="entry name" value="Pro_isomerase"/>
    <property type="match status" value="1"/>
</dbReference>
<organism evidence="5 6">
    <name type="scientific">Dactylosporangium matsuzakiense</name>
    <dbReference type="NCBI Taxonomy" id="53360"/>
    <lineage>
        <taxon>Bacteria</taxon>
        <taxon>Bacillati</taxon>
        <taxon>Actinomycetota</taxon>
        <taxon>Actinomycetes</taxon>
        <taxon>Micromonosporales</taxon>
        <taxon>Micromonosporaceae</taxon>
        <taxon>Dactylosporangium</taxon>
    </lineage>
</organism>
<dbReference type="InterPro" id="IPR044666">
    <property type="entry name" value="Cyclophilin_A-like"/>
</dbReference>
<feature type="region of interest" description="Disordered" evidence="2">
    <location>
        <begin position="102"/>
        <end position="184"/>
    </location>
</feature>
<reference evidence="5" key="2">
    <citation type="submission" date="2023-01" db="EMBL/GenBank/DDBJ databases">
        <authorList>
            <person name="Sun Q."/>
            <person name="Evtushenko L."/>
        </authorList>
    </citation>
    <scope>NUCLEOTIDE SEQUENCE</scope>
    <source>
        <strain evidence="5">VKM Ac-1321</strain>
    </source>
</reference>
<evidence type="ECO:0000313" key="6">
    <source>
        <dbReference type="Proteomes" id="UP001143480"/>
    </source>
</evidence>
<evidence type="ECO:0000256" key="2">
    <source>
        <dbReference type="SAM" id="MobiDB-lite"/>
    </source>
</evidence>
<comment type="caution">
    <text evidence="5">The sequence shown here is derived from an EMBL/GenBank/DDBJ whole genome shotgun (WGS) entry which is preliminary data.</text>
</comment>
<dbReference type="PRINTS" id="PR00153">
    <property type="entry name" value="CSAPPISMRASE"/>
</dbReference>
<keyword evidence="3" id="KW-0812">Transmembrane</keyword>
<dbReference type="Gene3D" id="2.40.100.10">
    <property type="entry name" value="Cyclophilin-like"/>
    <property type="match status" value="1"/>
</dbReference>
<keyword evidence="3" id="KW-0472">Membrane</keyword>
<dbReference type="RefSeq" id="WP_261962123.1">
    <property type="nucleotide sequence ID" value="NZ_BAAAXA010000001.1"/>
</dbReference>
<gene>
    <name evidence="5" type="ORF">GCM10017581_008370</name>
</gene>
<feature type="transmembrane region" description="Helical" evidence="3">
    <location>
        <begin position="75"/>
        <end position="97"/>
    </location>
</feature>
<feature type="region of interest" description="Disordered" evidence="2">
    <location>
        <begin position="1"/>
        <end position="71"/>
    </location>
</feature>
<protein>
    <recommendedName>
        <fullName evidence="4">PPIase cyclophilin-type domain-containing protein</fullName>
    </recommendedName>
</protein>
<evidence type="ECO:0000313" key="5">
    <source>
        <dbReference type="EMBL" id="GLK99096.1"/>
    </source>
</evidence>
<dbReference type="Proteomes" id="UP001143480">
    <property type="component" value="Unassembled WGS sequence"/>
</dbReference>
<feature type="compositionally biased region" description="Pro residues" evidence="2">
    <location>
        <begin position="50"/>
        <end position="71"/>
    </location>
</feature>
<evidence type="ECO:0000259" key="4">
    <source>
        <dbReference type="PROSITE" id="PS50072"/>
    </source>
</evidence>
<feature type="compositionally biased region" description="Basic and acidic residues" evidence="2">
    <location>
        <begin position="8"/>
        <end position="17"/>
    </location>
</feature>
<accession>A0A9W6NJW4</accession>
<dbReference type="CDD" id="cd00317">
    <property type="entry name" value="cyclophilin"/>
    <property type="match status" value="1"/>
</dbReference>
<dbReference type="AlphaFoldDB" id="A0A9W6NJW4"/>
<feature type="compositionally biased region" description="Basic and acidic residues" evidence="2">
    <location>
        <begin position="35"/>
        <end position="49"/>
    </location>
</feature>
<proteinExistence type="predicted"/>